<dbReference type="Proteomes" id="UP001615550">
    <property type="component" value="Unassembled WGS sequence"/>
</dbReference>
<comment type="pathway">
    <text evidence="2">Cofactor biosynthesis; biotin biosynthesis; 7,8-diaminononanoate from 8-amino-7-oxononanoate (SAM route): step 1/1.</text>
</comment>
<protein>
    <recommendedName>
        <fullName evidence="3">adenosylmethionine--8-amino-7-oxononanoate transaminase</fullName>
        <ecNumber evidence="3">2.6.1.62</ecNumber>
    </recommendedName>
</protein>
<proteinExistence type="inferred from homology"/>
<dbReference type="InterPro" id="IPR015421">
    <property type="entry name" value="PyrdxlP-dep_Trfase_major"/>
</dbReference>
<evidence type="ECO:0000256" key="7">
    <source>
        <dbReference type="ARBA" id="ARBA00022756"/>
    </source>
</evidence>
<keyword evidence="7" id="KW-0093">Biotin biosynthesis</keyword>
<keyword evidence="5 11" id="KW-0808">Transferase</keyword>
<dbReference type="InterPro" id="IPR049704">
    <property type="entry name" value="Aminotrans_3_PPA_site"/>
</dbReference>
<evidence type="ECO:0000256" key="10">
    <source>
        <dbReference type="RuleBase" id="RU003560"/>
    </source>
</evidence>
<evidence type="ECO:0000256" key="6">
    <source>
        <dbReference type="ARBA" id="ARBA00022691"/>
    </source>
</evidence>
<keyword evidence="6" id="KW-0949">S-adenosyl-L-methionine</keyword>
<comment type="cofactor">
    <cofactor evidence="1">
        <name>pyridoxal 5'-phosphate</name>
        <dbReference type="ChEBI" id="CHEBI:597326"/>
    </cofactor>
</comment>
<dbReference type="EMBL" id="JBGORX010000001">
    <property type="protein sequence ID" value="MFJ1267545.1"/>
    <property type="molecule type" value="Genomic_DNA"/>
</dbReference>
<reference evidence="11 12" key="1">
    <citation type="submission" date="2024-08" db="EMBL/GenBank/DDBJ databases">
        <title>Draft Genome Sequence of Legionella lytica strain DSB2004, Isolated From a Fire Sprinkler System.</title>
        <authorList>
            <person name="Everhart A.D."/>
            <person name="Kidane D.T."/>
            <person name="Farone A.L."/>
            <person name="Farone M.B."/>
        </authorList>
    </citation>
    <scope>NUCLEOTIDE SEQUENCE [LARGE SCALE GENOMIC DNA]</scope>
    <source>
        <strain evidence="11 12">DSB2004</strain>
    </source>
</reference>
<comment type="catalytic activity">
    <reaction evidence="9">
        <text>(8S)-8-amino-7-oxononanoate + S-adenosyl-L-methionine = S-adenosyl-4-methylsulfanyl-2-oxobutanoate + (7R,8S)-7,8-diammoniononanoate</text>
        <dbReference type="Rhea" id="RHEA:16861"/>
        <dbReference type="ChEBI" id="CHEBI:16490"/>
        <dbReference type="ChEBI" id="CHEBI:59789"/>
        <dbReference type="ChEBI" id="CHEBI:149468"/>
        <dbReference type="ChEBI" id="CHEBI:149469"/>
        <dbReference type="EC" id="2.6.1.62"/>
    </reaction>
</comment>
<dbReference type="NCBIfam" id="TIGR00508">
    <property type="entry name" value="bioA"/>
    <property type="match status" value="1"/>
</dbReference>
<sequence length="453" mass="49889">MIKWLTVLSTKILKMVNIEQLIHRDLKHVWHPCAQMKDFEVIPPIVVERAQGSYLYTNKGPLIDGISSWWCKSLGHGHPAIIEAITNQLQCFEHVIAANTTHPALVELAEQLAHVTQKQHIFFGSDGSSAVEIALKLTIHANQIKGLSHKKQFIALKNGYHGETLATMGTSDLGLYKAPYEAYGVPCHFLEHIPYVSGKNDPLWDNCDEYWPATEKQLNTLAETTCALIFEPIVQGAGGMLCYSPDFLKKLSAWAKANEVYLIADEIMTGLCRTGEWLACDHAGIKPDLICLSKGLTSGSIPLSCVMIDNTIFELFYNDYSSGNSFLHSHTYSGHSLAVCAALATIKAMHAEQIIHQARALGDYMFSCMQEIAQISGKLTNIRGVGALVAADLETTTPSSRIGNKIYQQALEHGALIRPIGTTLYWLPPLNTNKDIIGNLAEITLNSIKDAYG</sequence>
<dbReference type="InterPro" id="IPR005814">
    <property type="entry name" value="Aminotrans_3"/>
</dbReference>
<evidence type="ECO:0000256" key="2">
    <source>
        <dbReference type="ARBA" id="ARBA00005063"/>
    </source>
</evidence>
<evidence type="ECO:0000256" key="4">
    <source>
        <dbReference type="ARBA" id="ARBA00022576"/>
    </source>
</evidence>
<evidence type="ECO:0000256" key="1">
    <source>
        <dbReference type="ARBA" id="ARBA00001933"/>
    </source>
</evidence>
<accession>A0ABW8D4B7</accession>
<comment type="caution">
    <text evidence="11">The sequence shown here is derived from an EMBL/GenBank/DDBJ whole genome shotgun (WGS) entry which is preliminary data.</text>
</comment>
<dbReference type="InterPro" id="IPR005815">
    <property type="entry name" value="BioA"/>
</dbReference>
<dbReference type="PROSITE" id="PS00600">
    <property type="entry name" value="AA_TRANSFER_CLASS_3"/>
    <property type="match status" value="1"/>
</dbReference>
<dbReference type="GO" id="GO:0004015">
    <property type="term" value="F:adenosylmethionine-8-amino-7-oxononanoate transaminase activity"/>
    <property type="evidence" value="ECO:0007669"/>
    <property type="project" value="UniProtKB-EC"/>
</dbReference>
<dbReference type="Gene3D" id="3.90.1150.10">
    <property type="entry name" value="Aspartate Aminotransferase, domain 1"/>
    <property type="match status" value="1"/>
</dbReference>
<dbReference type="InterPro" id="IPR015424">
    <property type="entry name" value="PyrdxlP-dep_Trfase"/>
</dbReference>
<evidence type="ECO:0000313" key="11">
    <source>
        <dbReference type="EMBL" id="MFJ1267545.1"/>
    </source>
</evidence>
<name>A0ABW8D4B7_9GAMM</name>
<evidence type="ECO:0000256" key="8">
    <source>
        <dbReference type="ARBA" id="ARBA00022898"/>
    </source>
</evidence>
<evidence type="ECO:0000256" key="3">
    <source>
        <dbReference type="ARBA" id="ARBA00013009"/>
    </source>
</evidence>
<evidence type="ECO:0000256" key="9">
    <source>
        <dbReference type="ARBA" id="ARBA00048449"/>
    </source>
</evidence>
<keyword evidence="8 10" id="KW-0663">Pyridoxal phosphate</keyword>
<evidence type="ECO:0000256" key="5">
    <source>
        <dbReference type="ARBA" id="ARBA00022679"/>
    </source>
</evidence>
<dbReference type="Gene3D" id="3.40.640.10">
    <property type="entry name" value="Type I PLP-dependent aspartate aminotransferase-like (Major domain)"/>
    <property type="match status" value="1"/>
</dbReference>
<comment type="similarity">
    <text evidence="10">Belongs to the class-III pyridoxal-phosphate-dependent aminotransferase family.</text>
</comment>
<dbReference type="InterPro" id="IPR015422">
    <property type="entry name" value="PyrdxlP-dep_Trfase_small"/>
</dbReference>
<keyword evidence="4 11" id="KW-0032">Aminotransferase</keyword>
<organism evidence="11 12">
    <name type="scientific">Legionella lytica</name>
    <dbReference type="NCBI Taxonomy" id="96232"/>
    <lineage>
        <taxon>Bacteria</taxon>
        <taxon>Pseudomonadati</taxon>
        <taxon>Pseudomonadota</taxon>
        <taxon>Gammaproteobacteria</taxon>
        <taxon>Legionellales</taxon>
        <taxon>Legionellaceae</taxon>
        <taxon>Legionella</taxon>
    </lineage>
</organism>
<dbReference type="PANTHER" id="PTHR42684:SF3">
    <property type="entry name" value="ADENOSYLMETHIONINE-8-AMINO-7-OXONONANOATE AMINOTRANSFERASE"/>
    <property type="match status" value="1"/>
</dbReference>
<dbReference type="CDD" id="cd00610">
    <property type="entry name" value="OAT_like"/>
    <property type="match status" value="1"/>
</dbReference>
<dbReference type="PIRSF" id="PIRSF000521">
    <property type="entry name" value="Transaminase_4ab_Lys_Orn"/>
    <property type="match status" value="1"/>
</dbReference>
<gene>
    <name evidence="11" type="primary">bioA</name>
    <name evidence="11" type="ORF">ACD661_03120</name>
</gene>
<dbReference type="EC" id="2.6.1.62" evidence="3"/>
<keyword evidence="12" id="KW-1185">Reference proteome</keyword>
<evidence type="ECO:0000313" key="12">
    <source>
        <dbReference type="Proteomes" id="UP001615550"/>
    </source>
</evidence>
<dbReference type="PANTHER" id="PTHR42684">
    <property type="entry name" value="ADENOSYLMETHIONINE-8-AMINO-7-OXONONANOATE AMINOTRANSFERASE"/>
    <property type="match status" value="1"/>
</dbReference>
<dbReference type="Pfam" id="PF00202">
    <property type="entry name" value="Aminotran_3"/>
    <property type="match status" value="1"/>
</dbReference>
<dbReference type="SUPFAM" id="SSF53383">
    <property type="entry name" value="PLP-dependent transferases"/>
    <property type="match status" value="1"/>
</dbReference>
<dbReference type="RefSeq" id="WP_400186232.1">
    <property type="nucleotide sequence ID" value="NZ_JBGORX010000001.1"/>
</dbReference>